<dbReference type="RefSeq" id="WP_003053857.1">
    <property type="nucleotide sequence ID" value="NZ_CP006704.1"/>
</dbReference>
<dbReference type="EMBL" id="CP006704">
    <property type="protein sequence ID" value="AIJ47622.1"/>
    <property type="molecule type" value="Genomic_DNA"/>
</dbReference>
<protein>
    <recommendedName>
        <fullName evidence="4">Lipoprotein</fullName>
    </recommendedName>
</protein>
<proteinExistence type="predicted"/>
<dbReference type="PROSITE" id="PS51257">
    <property type="entry name" value="PROKAR_LIPOPROTEIN"/>
    <property type="match status" value="1"/>
</dbReference>
<keyword evidence="1" id="KW-0732">Signal</keyword>
<gene>
    <name evidence="2" type="ORF">O987_17550</name>
</gene>
<organism evidence="2 3">
    <name type="scientific">Comamonas testosteroni TK102</name>
    <dbReference type="NCBI Taxonomy" id="1392005"/>
    <lineage>
        <taxon>Bacteria</taxon>
        <taxon>Pseudomonadati</taxon>
        <taxon>Pseudomonadota</taxon>
        <taxon>Betaproteobacteria</taxon>
        <taxon>Burkholderiales</taxon>
        <taxon>Comamonadaceae</taxon>
        <taxon>Comamonas</taxon>
    </lineage>
</organism>
<dbReference type="Proteomes" id="UP000028782">
    <property type="component" value="Chromosome"/>
</dbReference>
<evidence type="ECO:0008006" key="4">
    <source>
        <dbReference type="Google" id="ProtNLM"/>
    </source>
</evidence>
<dbReference type="PANTHER" id="PTHR39335">
    <property type="entry name" value="BLL4220 PROTEIN"/>
    <property type="match status" value="1"/>
</dbReference>
<dbReference type="AlphaFoldDB" id="A0A076PWA5"/>
<evidence type="ECO:0000313" key="3">
    <source>
        <dbReference type="Proteomes" id="UP000028782"/>
    </source>
</evidence>
<reference evidence="2 3" key="1">
    <citation type="journal article" date="2014" name="Genome Announc.">
        <title>Complete Genome Sequence of Polychlorinated Biphenyl Degrader Comamonas testosteroni TK102 (NBRC 109938).</title>
        <authorList>
            <person name="Fukuda K."/>
            <person name="Hosoyama A."/>
            <person name="Tsuchikane K."/>
            <person name="Ohji S."/>
            <person name="Yamazoe A."/>
            <person name="Fujita N."/>
            <person name="Shintani M."/>
            <person name="Kimbara K."/>
        </authorList>
    </citation>
    <scope>NUCLEOTIDE SEQUENCE [LARGE SCALE GENOMIC DNA]</scope>
    <source>
        <strain evidence="2">TK102</strain>
    </source>
</reference>
<dbReference type="InterPro" id="IPR014558">
    <property type="entry name" value="UCP029720"/>
</dbReference>
<evidence type="ECO:0000256" key="1">
    <source>
        <dbReference type="SAM" id="SignalP"/>
    </source>
</evidence>
<dbReference type="InterPro" id="IPR005297">
    <property type="entry name" value="Lipoprotein_repeat"/>
</dbReference>
<accession>A0A076PWA5</accession>
<dbReference type="KEGG" id="ctes:O987_17550"/>
<dbReference type="GO" id="GO:0043448">
    <property type="term" value="P:alkane catabolic process"/>
    <property type="evidence" value="ECO:0007669"/>
    <property type="project" value="TreeGrafter"/>
</dbReference>
<feature type="signal peptide" evidence="1">
    <location>
        <begin position="1"/>
        <end position="28"/>
    </location>
</feature>
<dbReference type="PANTHER" id="PTHR39335:SF1">
    <property type="entry name" value="BLL4220 PROTEIN"/>
    <property type="match status" value="1"/>
</dbReference>
<dbReference type="Pfam" id="PF03640">
    <property type="entry name" value="Lipoprotein_15"/>
    <property type="match status" value="2"/>
</dbReference>
<feature type="chain" id="PRO_5001716428" description="Lipoprotein" evidence="1">
    <location>
        <begin position="29"/>
        <end position="131"/>
    </location>
</feature>
<sequence length="131" mass="13749">MTRLASFAPLTSVFLAACAVTTAAQAQAQAPASAMNGVLVGPNQMTLYVFDKDAAGSGKSVCNGGCATNWPPLTMAPGATATGDWSLIVRDNGDQQWAYKGRPLYYWAKDAKPGDRTGDGLLNNSWHIAKP</sequence>
<evidence type="ECO:0000313" key="2">
    <source>
        <dbReference type="EMBL" id="AIJ47622.1"/>
    </source>
</evidence>
<name>A0A076PWA5_COMTE</name>
<dbReference type="PIRSF" id="PIRSF029720">
    <property type="entry name" value="UCP029720"/>
    <property type="match status" value="1"/>
</dbReference>
<dbReference type="HOGENOM" id="CLU_053665_2_0_4"/>